<accession>A0A645E1M2</accession>
<evidence type="ECO:0000313" key="2">
    <source>
        <dbReference type="EMBL" id="MPM95660.1"/>
    </source>
</evidence>
<dbReference type="PROSITE" id="PS51725">
    <property type="entry name" value="ABM"/>
    <property type="match status" value="1"/>
</dbReference>
<proteinExistence type="predicted"/>
<sequence length="100" mass="11310">MNDEITIVVPVRFKLAACAAGRERLLALARKTRLEAGNLMYRIHEVPGEPNLFMIYEKWLDQAALDFHMKQDYLTSFLADADGLLAGEIKGTICREIDVN</sequence>
<dbReference type="Pfam" id="PF03992">
    <property type="entry name" value="ABM"/>
    <property type="match status" value="1"/>
</dbReference>
<feature type="domain" description="ABM" evidence="1">
    <location>
        <begin position="5"/>
        <end position="93"/>
    </location>
</feature>
<evidence type="ECO:0000259" key="1">
    <source>
        <dbReference type="PROSITE" id="PS51725"/>
    </source>
</evidence>
<dbReference type="Gene3D" id="3.30.70.100">
    <property type="match status" value="1"/>
</dbReference>
<organism evidence="2">
    <name type="scientific">bioreactor metagenome</name>
    <dbReference type="NCBI Taxonomy" id="1076179"/>
    <lineage>
        <taxon>unclassified sequences</taxon>
        <taxon>metagenomes</taxon>
        <taxon>ecological metagenomes</taxon>
    </lineage>
</organism>
<dbReference type="InterPro" id="IPR007138">
    <property type="entry name" value="ABM_dom"/>
</dbReference>
<name>A0A645E1M2_9ZZZZ</name>
<protein>
    <recommendedName>
        <fullName evidence="1">ABM domain-containing protein</fullName>
    </recommendedName>
</protein>
<gene>
    <name evidence="2" type="ORF">SDC9_142815</name>
</gene>
<comment type="caution">
    <text evidence="2">The sequence shown here is derived from an EMBL/GenBank/DDBJ whole genome shotgun (WGS) entry which is preliminary data.</text>
</comment>
<reference evidence="2" key="1">
    <citation type="submission" date="2019-08" db="EMBL/GenBank/DDBJ databases">
        <authorList>
            <person name="Kucharzyk K."/>
            <person name="Murdoch R.W."/>
            <person name="Higgins S."/>
            <person name="Loffler F."/>
        </authorList>
    </citation>
    <scope>NUCLEOTIDE SEQUENCE</scope>
</reference>
<dbReference type="AlphaFoldDB" id="A0A645E1M2"/>
<dbReference type="EMBL" id="VSSQ01042129">
    <property type="protein sequence ID" value="MPM95660.1"/>
    <property type="molecule type" value="Genomic_DNA"/>
</dbReference>
<dbReference type="SUPFAM" id="SSF54909">
    <property type="entry name" value="Dimeric alpha+beta barrel"/>
    <property type="match status" value="1"/>
</dbReference>
<dbReference type="InterPro" id="IPR011008">
    <property type="entry name" value="Dimeric_a/b-barrel"/>
</dbReference>